<feature type="domain" description="PDZ" evidence="2">
    <location>
        <begin position="90"/>
        <end position="175"/>
    </location>
</feature>
<sequence length="767" mass="84274">MSSPASSNIGDFGCWPVEAKNCYDPMGHKTSRESSSSVQSHEESSIFDGVKKNFNAGKTLDQLVDLHEQQNSKTWISYLDKEGISPSLYSVTVRKGHRNEKIGIFVHLKRFPFGNRLVVSQISPAGKFADTGIEVGDVVVSINAENMIKDPKTQRALDIVTSATDTVTIVVQKHLDSDDFQSATETSISSISKDISSIAKKKPHFQTIEKVKTMDGSEHKPIRKNSEDINKRNTARKREEMTSDGSMLISKDTELKGPVSISMKESWKLTGAIVVSIEKSDSSENPGIRMGMKETSSGRAVCISEISPSSLFARTPLRMGDIILSINNVSLHDNADVFDAYAAMGKSEKRITLVAKKGGESLNDFLLAARSQPVMKGKLNHSGHDSFDSQLSSKTAGTVGTTASGESGRGGSNDSFESFDGKSEDGVIGFKSTEEWKSNFRHDAVNNASKAVSSPSRSRNEFEFDEESYGASLFGYNASSNVRIIKSYCDEDIGFKMLEITTEWGRLLVVSNVTPRSLASCTDLKVGDAILSINGISFRKKASAARASSIIRDAHREVYIEYQKLSSFSPAVPVDLQIRHHEKGEVLKTRSFDSYDSVSKKQADVSHSEKLKGNEENSSLEKALASGQEKQVGRYAPQRRQNSPVNTSERRQNSPVNTPERRQNSSVNTPVRRKNSSVNYQKLRVTVTKDEKKQTVGISLATVNNKLIVTEISAKGLLRHSPLVHGDTILAINGDAQHSEMLLDSSQESLELPAQNETIRWSPMSRN</sequence>
<proteinExistence type="predicted"/>
<organism evidence="3 4">
    <name type="scientific">Pseudo-nitzschia multistriata</name>
    <dbReference type="NCBI Taxonomy" id="183589"/>
    <lineage>
        <taxon>Eukaryota</taxon>
        <taxon>Sar</taxon>
        <taxon>Stramenopiles</taxon>
        <taxon>Ochrophyta</taxon>
        <taxon>Bacillariophyta</taxon>
        <taxon>Bacillariophyceae</taxon>
        <taxon>Bacillariophycidae</taxon>
        <taxon>Bacillariales</taxon>
        <taxon>Bacillariaceae</taxon>
        <taxon>Pseudo-nitzschia</taxon>
    </lineage>
</organism>
<evidence type="ECO:0000313" key="4">
    <source>
        <dbReference type="Proteomes" id="UP000291116"/>
    </source>
</evidence>
<dbReference type="EMBL" id="CAACVS010000540">
    <property type="protein sequence ID" value="VEU43397.1"/>
    <property type="molecule type" value="Genomic_DNA"/>
</dbReference>
<dbReference type="AlphaFoldDB" id="A0A448ZMX5"/>
<evidence type="ECO:0000256" key="1">
    <source>
        <dbReference type="SAM" id="MobiDB-lite"/>
    </source>
</evidence>
<reference evidence="3 4" key="1">
    <citation type="submission" date="2019-01" db="EMBL/GenBank/DDBJ databases">
        <authorList>
            <person name="Ferrante I. M."/>
        </authorList>
    </citation>
    <scope>NUCLEOTIDE SEQUENCE [LARGE SCALE GENOMIC DNA]</scope>
    <source>
        <strain evidence="3 4">B856</strain>
    </source>
</reference>
<feature type="domain" description="PDZ" evidence="2">
    <location>
        <begin position="684"/>
        <end position="740"/>
    </location>
</feature>
<dbReference type="GO" id="GO:0005739">
    <property type="term" value="C:mitochondrion"/>
    <property type="evidence" value="ECO:0007669"/>
    <property type="project" value="GOC"/>
</dbReference>
<dbReference type="CDD" id="cd00136">
    <property type="entry name" value="PDZ_canonical"/>
    <property type="match status" value="1"/>
</dbReference>
<dbReference type="PANTHER" id="PTHR21519">
    <property type="entry name" value="PDZ DOMAIN-CONTAINING PROTEIN 8"/>
    <property type="match status" value="1"/>
</dbReference>
<dbReference type="Proteomes" id="UP000291116">
    <property type="component" value="Unassembled WGS sequence"/>
</dbReference>
<dbReference type="PROSITE" id="PS50106">
    <property type="entry name" value="PDZ"/>
    <property type="match status" value="4"/>
</dbReference>
<feature type="region of interest" description="Disordered" evidence="1">
    <location>
        <begin position="597"/>
        <end position="679"/>
    </location>
</feature>
<dbReference type="Pfam" id="PF00595">
    <property type="entry name" value="PDZ"/>
    <property type="match status" value="2"/>
</dbReference>
<dbReference type="GO" id="GO:0051560">
    <property type="term" value="P:mitochondrial calcium ion homeostasis"/>
    <property type="evidence" value="ECO:0007669"/>
    <property type="project" value="InterPro"/>
</dbReference>
<evidence type="ECO:0000259" key="2">
    <source>
        <dbReference type="PROSITE" id="PS50106"/>
    </source>
</evidence>
<dbReference type="GO" id="GO:1990456">
    <property type="term" value="P:mitochondrion-endoplasmic reticulum membrane tethering"/>
    <property type="evidence" value="ECO:0007669"/>
    <property type="project" value="InterPro"/>
</dbReference>
<accession>A0A448ZMX5</accession>
<protein>
    <recommendedName>
        <fullName evidence="2">PDZ domain-containing protein</fullName>
    </recommendedName>
</protein>
<dbReference type="GO" id="GO:0044233">
    <property type="term" value="C:mitochondria-associated endoplasmic reticulum membrane contact site"/>
    <property type="evidence" value="ECO:0007669"/>
    <property type="project" value="InterPro"/>
</dbReference>
<dbReference type="InterPro" id="IPR036034">
    <property type="entry name" value="PDZ_sf"/>
</dbReference>
<evidence type="ECO:0000313" key="3">
    <source>
        <dbReference type="EMBL" id="VEU43397.1"/>
    </source>
</evidence>
<feature type="region of interest" description="Disordered" evidence="1">
    <location>
        <begin position="377"/>
        <end position="420"/>
    </location>
</feature>
<keyword evidence="4" id="KW-1185">Reference proteome</keyword>
<feature type="compositionally biased region" description="Polar residues" evidence="1">
    <location>
        <begin position="388"/>
        <end position="405"/>
    </location>
</feature>
<dbReference type="PANTHER" id="PTHR21519:SF1">
    <property type="entry name" value="PDZ DOMAIN-CONTAINING PROTEIN 8"/>
    <property type="match status" value="1"/>
</dbReference>
<dbReference type="Gene3D" id="2.30.42.10">
    <property type="match status" value="3"/>
</dbReference>
<dbReference type="SUPFAM" id="SSF50156">
    <property type="entry name" value="PDZ domain-like"/>
    <property type="match status" value="4"/>
</dbReference>
<feature type="domain" description="PDZ" evidence="2">
    <location>
        <begin position="481"/>
        <end position="566"/>
    </location>
</feature>
<feature type="compositionally biased region" description="Polar residues" evidence="1">
    <location>
        <begin position="639"/>
        <end position="657"/>
    </location>
</feature>
<dbReference type="InterPro" id="IPR039275">
    <property type="entry name" value="PDZD8"/>
</dbReference>
<feature type="domain" description="PDZ" evidence="2">
    <location>
        <begin position="274"/>
        <end position="359"/>
    </location>
</feature>
<feature type="compositionally biased region" description="Basic and acidic residues" evidence="1">
    <location>
        <begin position="597"/>
        <end position="615"/>
    </location>
</feature>
<dbReference type="InterPro" id="IPR001478">
    <property type="entry name" value="PDZ"/>
</dbReference>
<gene>
    <name evidence="3" type="ORF">PSNMU_V1.4_AUG-EV-PASAV3_0104190</name>
</gene>
<dbReference type="OrthoDB" id="48498at2759"/>
<dbReference type="SMART" id="SM00228">
    <property type="entry name" value="PDZ"/>
    <property type="match status" value="3"/>
</dbReference>
<name>A0A448ZMX5_9STRA</name>